<keyword evidence="2" id="KW-1185">Reference proteome</keyword>
<evidence type="ECO:0000313" key="1">
    <source>
        <dbReference type="EMBL" id="AAZ68113.1"/>
    </source>
</evidence>
<reference evidence="2" key="1">
    <citation type="journal article" date="2006" name="J. Bacteriol.">
        <title>The genome of the obligately intracellular bacterium Ehrlichia canis reveals themes of complex membrane structure and immune evasion strategies.</title>
        <authorList>
            <person name="Mavromatis K."/>
            <person name="Doyle C.K."/>
            <person name="Lykidis A."/>
            <person name="Ivanova N."/>
            <person name="Francino M.P."/>
            <person name="Chain P."/>
            <person name="Shin M."/>
            <person name="Malfatti S."/>
            <person name="Larimer F."/>
            <person name="Copeland A."/>
            <person name="Detter J.C."/>
            <person name="Land M."/>
            <person name="Richardson P.M."/>
            <person name="Yu X.J."/>
            <person name="Walker D.H."/>
            <person name="McBride J.W."/>
            <person name="Kyrpides N.C."/>
        </authorList>
    </citation>
    <scope>NUCLEOTIDE SEQUENCE [LARGE SCALE GENOMIC DNA]</scope>
    <source>
        <strain evidence="2">Jake</strain>
    </source>
</reference>
<sequence>MLSSIASLKEDIENIAKSIEELISSYNVPNRKLSLKEAVRLEKICVLKSELDEVLHIGLYGSKDLVLEQPVFGYQQRNQGKIEFDKEHMLLVSMRFSRLILYFLKVEELLIRFSDLRSEGRAESNSVCANMDNDVNLLIQELSKRGKLLSKVLGGKSDEIEAKVESLEQNEITIHSKAVDSIGDQSNVQVSLISKESEVELLSDVNNPKKKKKKKQSKQKLNVQNNLVLDSVELGSSEVMASVQNEGSEHSQTVDSVGGESDVQEQCVGLEESSINDLMKQEKAELLVQKPHALSINFEPNISSDQLSKEQSVELFEKAWNELTVLPQDMQLKHEEDLKSKELMARSSVIVERDEYLRLGARPKYSSVVDNVVNRQHSDQVSGVRLKSEKSSTGIQLREVNTKQYKQEKSKSLVSERSEMGSSDLIIKAKSSKKNTRQLNNSTGDVVSSQINEKLQNVDLPSKASKGDMQLSGNSRKNAQLANSGTGIADSQLSDKVHNIDLPSKASKGDMQLSGNSRKNAQLANSGAGIADSQLSDKVHNIDLPSKASKGDMQLSGNSRKNAQLANSGASIADSQLSDKVHNIDLTSRESKESIQLSEVDKQRTAQGKLATNVVSQSSDKLSYDTQGNVLKTKQSAQVELVSVDQIVISGKCLPSGYEVLNSSVRVFQDMHCNYCINMLQKIFDLEGNKIVVNSDIDLLLQNVFHGNKKTCVFLIKNSILVQFFSMFGIEFLSIFVGSKLKEGTVDKMLVDILTVIKNGVDIHYNIYKILCKFVVLKKVPCQLELAWFHDNMRILYSAVNALKDKSADEELMNFIAVSAVMSYGVLRLGKNMICNYDVQLNKYFMESCKQYCECDLGIQAYNILFAFGPLYCLETYGVALVRDLYVPQSVMMACCRQNSCNVVASVEKRDISFSVFIQEMVKSFYPLIDRNAISHYIVSIMQCYKNVVQKESCNTR</sequence>
<dbReference type="EMBL" id="CP000107">
    <property type="protein sequence ID" value="AAZ68113.1"/>
    <property type="molecule type" value="Genomic_DNA"/>
</dbReference>
<protein>
    <submittedName>
        <fullName evidence="1">Uncharacterized protein</fullName>
    </submittedName>
</protein>
<gene>
    <name evidence="1" type="ordered locus">Ecaj_0062</name>
</gene>
<evidence type="ECO:0000313" key="2">
    <source>
        <dbReference type="Proteomes" id="UP000000435"/>
    </source>
</evidence>
<organism evidence="1 2">
    <name type="scientific">Ehrlichia canis (strain Jake)</name>
    <dbReference type="NCBI Taxonomy" id="269484"/>
    <lineage>
        <taxon>Bacteria</taxon>
        <taxon>Pseudomonadati</taxon>
        <taxon>Pseudomonadota</taxon>
        <taxon>Alphaproteobacteria</taxon>
        <taxon>Rickettsiales</taxon>
        <taxon>Anaplasmataceae</taxon>
        <taxon>Ehrlichia</taxon>
    </lineage>
</organism>
<name>A0ACA6AV16_EHRCJ</name>
<dbReference type="Proteomes" id="UP000000435">
    <property type="component" value="Chromosome"/>
</dbReference>
<accession>A0ACA6AV16</accession>
<proteinExistence type="predicted"/>